<sequence length="425" mass="46330">MKVLLKNARVIKSHQEQKADVLVENDRITQIQPEINVEAEQIIDVKNQLLMPGLVDIHVHFRDPGQTDKEDVVSGSAAAVKGGFTTVLTMPNVDPVPDTPEKITAMVKHNQTAGSLHIGQYGSITKKRTSEELVDFKALKEAGAVAFSNDGNGIQTAETMYQAMLQIKEVGLPLAAHVEDESLMQHGVMNQGTVAEKLGLPGISELAETTQLARDLEIARNTGAHYHVCHVSKARSVELIRRAQRDGVHVTAEVAPHHLFLDETMISMDNPMMKMNPPLRTLEDRQALLGGLLDGTIGMIATDHAPHTVEDKAGSMKTASFGITGLETAFPLLYTKLVKPGLCTVEQLVEWMSIQPAKIFSLKAAGQLEVGDVADLTVMNVEDEYEIEEADFASKGINSPFIGQKVYGQTQLTMVAGKIVYQREG</sequence>
<dbReference type="Gene3D" id="2.30.40.10">
    <property type="entry name" value="Urease, subunit C, domain 1"/>
    <property type="match status" value="1"/>
</dbReference>
<feature type="domain" description="Dihydroorotase catalytic" evidence="8">
    <location>
        <begin position="48"/>
        <end position="233"/>
    </location>
</feature>
<evidence type="ECO:0000259" key="8">
    <source>
        <dbReference type="Pfam" id="PF12890"/>
    </source>
</evidence>
<evidence type="ECO:0000256" key="7">
    <source>
        <dbReference type="HAMAP-Rule" id="MF_00220"/>
    </source>
</evidence>
<feature type="binding site" evidence="7">
    <location>
        <position position="276"/>
    </location>
    <ligand>
        <name>substrate</name>
    </ligand>
</feature>
<feature type="binding site" evidence="7">
    <location>
        <position position="307"/>
    </location>
    <ligand>
        <name>substrate</name>
    </ligand>
</feature>
<gene>
    <name evidence="9" type="primary">ura4</name>
    <name evidence="7" type="synonym">pyrC</name>
    <name evidence="9" type="ORF">S100892_01874</name>
</gene>
<name>A0A1Y0W0Y4_PEDPE</name>
<dbReference type="GO" id="GO:0005737">
    <property type="term" value="C:cytoplasm"/>
    <property type="evidence" value="ECO:0007669"/>
    <property type="project" value="TreeGrafter"/>
</dbReference>
<dbReference type="Pfam" id="PF12890">
    <property type="entry name" value="DHOase"/>
    <property type="match status" value="1"/>
</dbReference>
<dbReference type="NCBIfam" id="TIGR00857">
    <property type="entry name" value="pyrC_multi"/>
    <property type="match status" value="1"/>
</dbReference>
<dbReference type="InterPro" id="IPR004722">
    <property type="entry name" value="DHOase"/>
</dbReference>
<evidence type="ECO:0000313" key="10">
    <source>
        <dbReference type="Proteomes" id="UP000196118"/>
    </source>
</evidence>
<feature type="binding site" evidence="7">
    <location>
        <position position="92"/>
    </location>
    <ligand>
        <name>substrate</name>
    </ligand>
</feature>
<evidence type="ECO:0000313" key="9">
    <source>
        <dbReference type="EMBL" id="ARW20417.1"/>
    </source>
</evidence>
<dbReference type="HAMAP" id="MF_00220_B">
    <property type="entry name" value="PyrC_classI_B"/>
    <property type="match status" value="1"/>
</dbReference>
<dbReference type="Gene3D" id="3.20.20.140">
    <property type="entry name" value="Metal-dependent hydrolases"/>
    <property type="match status" value="1"/>
</dbReference>
<feature type="active site" evidence="7">
    <location>
        <position position="303"/>
    </location>
</feature>
<dbReference type="PROSITE" id="PS00483">
    <property type="entry name" value="DIHYDROOROTASE_2"/>
    <property type="match status" value="1"/>
</dbReference>
<dbReference type="SUPFAM" id="SSF51338">
    <property type="entry name" value="Composite domain of metallo-dependent hydrolases"/>
    <property type="match status" value="1"/>
</dbReference>
<comment type="function">
    <text evidence="1 7">Catalyzes the reversible cyclization of carbamoyl aspartate to dihydroorotate.</text>
</comment>
<dbReference type="GO" id="GO:0044205">
    <property type="term" value="P:'de novo' UMP biosynthetic process"/>
    <property type="evidence" value="ECO:0007669"/>
    <property type="project" value="UniProtKB-UniRule"/>
</dbReference>
<dbReference type="EMBL" id="CP021474">
    <property type="protein sequence ID" value="ARW20417.1"/>
    <property type="molecule type" value="Genomic_DNA"/>
</dbReference>
<dbReference type="InterPro" id="IPR011059">
    <property type="entry name" value="Metal-dep_hydrolase_composite"/>
</dbReference>
<dbReference type="GO" id="GO:0006145">
    <property type="term" value="P:purine nucleobase catabolic process"/>
    <property type="evidence" value="ECO:0007669"/>
    <property type="project" value="TreeGrafter"/>
</dbReference>
<comment type="catalytic activity">
    <reaction evidence="7">
        <text>(S)-dihydroorotate + H2O = N-carbamoyl-L-aspartate + H(+)</text>
        <dbReference type="Rhea" id="RHEA:24296"/>
        <dbReference type="ChEBI" id="CHEBI:15377"/>
        <dbReference type="ChEBI" id="CHEBI:15378"/>
        <dbReference type="ChEBI" id="CHEBI:30864"/>
        <dbReference type="ChEBI" id="CHEBI:32814"/>
        <dbReference type="EC" id="3.5.2.3"/>
    </reaction>
</comment>
<dbReference type="Proteomes" id="UP000196118">
    <property type="component" value="Chromosome"/>
</dbReference>
<feature type="binding site" evidence="7">
    <location>
        <position position="303"/>
    </location>
    <ligand>
        <name>Zn(2+)</name>
        <dbReference type="ChEBI" id="CHEBI:29105"/>
        <label>1</label>
    </ligand>
</feature>
<feature type="binding site" evidence="7">
    <location>
        <position position="150"/>
    </location>
    <ligand>
        <name>Zn(2+)</name>
        <dbReference type="ChEBI" id="CHEBI:29105"/>
        <label>2</label>
    </ligand>
</feature>
<feature type="binding site" evidence="7">
    <location>
        <position position="230"/>
    </location>
    <ligand>
        <name>Zn(2+)</name>
        <dbReference type="ChEBI" id="CHEBI:29105"/>
        <label>2</label>
    </ligand>
</feature>
<dbReference type="AlphaFoldDB" id="A0A1Y0W0Y4"/>
<dbReference type="PANTHER" id="PTHR43668">
    <property type="entry name" value="ALLANTOINASE"/>
    <property type="match status" value="1"/>
</dbReference>
<feature type="binding site" evidence="7">
    <location>
        <begin position="321"/>
        <end position="322"/>
    </location>
    <ligand>
        <name>substrate</name>
    </ligand>
</feature>
<dbReference type="RefSeq" id="WP_061812502.1">
    <property type="nucleotide sequence ID" value="NZ_CP085178.1"/>
</dbReference>
<dbReference type="PROSITE" id="PS00482">
    <property type="entry name" value="DIHYDROOROTASE_1"/>
    <property type="match status" value="1"/>
</dbReference>
<keyword evidence="3 7" id="KW-0479">Metal-binding</keyword>
<evidence type="ECO:0000256" key="5">
    <source>
        <dbReference type="ARBA" id="ARBA00022833"/>
    </source>
</evidence>
<dbReference type="UniPathway" id="UPA00070">
    <property type="reaction ID" value="UER00117"/>
</dbReference>
<proteinExistence type="inferred from homology"/>
<comment type="similarity">
    <text evidence="2 7">Belongs to the metallo-dependent hydrolases superfamily. DHOase family. Class I DHOase subfamily.</text>
</comment>
<dbReference type="CDD" id="cd01317">
    <property type="entry name" value="DHOase_IIa"/>
    <property type="match status" value="1"/>
</dbReference>
<feature type="binding site" evidence="7">
    <location>
        <position position="60"/>
    </location>
    <ligand>
        <name>Zn(2+)</name>
        <dbReference type="ChEBI" id="CHEBI:29105"/>
        <label>1</label>
    </ligand>
</feature>
<dbReference type="PANTHER" id="PTHR43668:SF2">
    <property type="entry name" value="ALLANTOINASE"/>
    <property type="match status" value="1"/>
</dbReference>
<accession>A0A1Y0W0Y4</accession>
<comment type="cofactor">
    <cofactor evidence="7">
        <name>Zn(2+)</name>
        <dbReference type="ChEBI" id="CHEBI:29105"/>
    </cofactor>
    <text evidence="7">Binds 2 Zn(2+) ions per subunit.</text>
</comment>
<feature type="binding site" evidence="7">
    <location>
        <begin position="60"/>
        <end position="62"/>
    </location>
    <ligand>
        <name>substrate</name>
    </ligand>
</feature>
<evidence type="ECO:0000256" key="1">
    <source>
        <dbReference type="ARBA" id="ARBA00002368"/>
    </source>
</evidence>
<reference evidence="9 10" key="1">
    <citation type="submission" date="2017-05" db="EMBL/GenBank/DDBJ databases">
        <title>Genome sequence of Pediococcus pentosaceus strain SRCM100892.</title>
        <authorList>
            <person name="Cho S.H."/>
        </authorList>
    </citation>
    <scope>NUCLEOTIDE SEQUENCE [LARGE SCALE GENOMIC DNA]</scope>
    <source>
        <strain evidence="9 10">SRCM100892</strain>
    </source>
</reference>
<feature type="binding site" evidence="7">
    <location>
        <position position="58"/>
    </location>
    <ligand>
        <name>Zn(2+)</name>
        <dbReference type="ChEBI" id="CHEBI:29105"/>
        <label>1</label>
    </ligand>
</feature>
<evidence type="ECO:0000256" key="4">
    <source>
        <dbReference type="ARBA" id="ARBA00022801"/>
    </source>
</evidence>
<feature type="binding site" evidence="7">
    <location>
        <position position="177"/>
    </location>
    <ligand>
        <name>Zn(2+)</name>
        <dbReference type="ChEBI" id="CHEBI:29105"/>
        <label>2</label>
    </ligand>
</feature>
<dbReference type="SUPFAM" id="SSF51556">
    <property type="entry name" value="Metallo-dependent hydrolases"/>
    <property type="match status" value="1"/>
</dbReference>
<evidence type="ECO:0000256" key="2">
    <source>
        <dbReference type="ARBA" id="ARBA00010286"/>
    </source>
</evidence>
<dbReference type="GO" id="GO:0004151">
    <property type="term" value="F:dihydroorotase activity"/>
    <property type="evidence" value="ECO:0007669"/>
    <property type="project" value="UniProtKB-UniRule"/>
</dbReference>
<evidence type="ECO:0000256" key="3">
    <source>
        <dbReference type="ARBA" id="ARBA00022723"/>
    </source>
</evidence>
<organism evidence="9 10">
    <name type="scientific">Pediococcus pentosaceus</name>
    <dbReference type="NCBI Taxonomy" id="1255"/>
    <lineage>
        <taxon>Bacteria</taxon>
        <taxon>Bacillati</taxon>
        <taxon>Bacillota</taxon>
        <taxon>Bacilli</taxon>
        <taxon>Lactobacillales</taxon>
        <taxon>Lactobacillaceae</taxon>
        <taxon>Pediococcus</taxon>
    </lineage>
</organism>
<dbReference type="NCBIfam" id="NF006837">
    <property type="entry name" value="PRK09357.1-2"/>
    <property type="match status" value="1"/>
</dbReference>
<dbReference type="GO" id="GO:0004038">
    <property type="term" value="F:allantoinase activity"/>
    <property type="evidence" value="ECO:0007669"/>
    <property type="project" value="TreeGrafter"/>
</dbReference>
<evidence type="ECO:0000256" key="6">
    <source>
        <dbReference type="ARBA" id="ARBA00022975"/>
    </source>
</evidence>
<protein>
    <recommendedName>
        <fullName evidence="7">Dihydroorotase</fullName>
        <shortName evidence="7">DHOase</shortName>
        <ecNumber evidence="7">3.5.2.3</ecNumber>
    </recommendedName>
</protein>
<dbReference type="InterPro" id="IPR024403">
    <property type="entry name" value="DHOase_cat"/>
</dbReference>
<keyword evidence="4 7" id="KW-0378">Hydrolase</keyword>
<dbReference type="InterPro" id="IPR050138">
    <property type="entry name" value="DHOase/Allantoinase_Hydrolase"/>
</dbReference>
<dbReference type="InterPro" id="IPR032466">
    <property type="entry name" value="Metal_Hydrolase"/>
</dbReference>
<feature type="binding site" evidence="7">
    <location>
        <position position="150"/>
    </location>
    <ligand>
        <name>Zn(2+)</name>
        <dbReference type="ChEBI" id="CHEBI:29105"/>
        <label>1</label>
    </ligand>
</feature>
<keyword evidence="5 7" id="KW-0862">Zinc</keyword>
<dbReference type="EC" id="3.5.2.3" evidence="7"/>
<comment type="pathway">
    <text evidence="7">Pyrimidine metabolism; UMP biosynthesis via de novo pathway; (S)-dihydroorotate from bicarbonate: step 3/3.</text>
</comment>
<dbReference type="InterPro" id="IPR002195">
    <property type="entry name" value="Dihydroorotase_CS"/>
</dbReference>
<dbReference type="GO" id="GO:0008270">
    <property type="term" value="F:zinc ion binding"/>
    <property type="evidence" value="ECO:0007669"/>
    <property type="project" value="UniProtKB-UniRule"/>
</dbReference>
<keyword evidence="6 7" id="KW-0665">Pyrimidine biosynthesis</keyword>